<dbReference type="EMBL" id="CP122539">
    <property type="protein sequence ID" value="WGH76672.1"/>
    <property type="molecule type" value="Genomic_DNA"/>
</dbReference>
<dbReference type="RefSeq" id="WP_279652535.1">
    <property type="nucleotide sequence ID" value="NZ_CP122539.1"/>
</dbReference>
<evidence type="ECO:0008006" key="3">
    <source>
        <dbReference type="Google" id="ProtNLM"/>
    </source>
</evidence>
<dbReference type="Proteomes" id="UP001232001">
    <property type="component" value="Chromosome"/>
</dbReference>
<reference evidence="1 2" key="1">
    <citation type="submission" date="2023-04" db="EMBL/GenBank/DDBJ databases">
        <title>Tenacibaculum tangerinum sp. nov., isolated from sea tidal flat of South Korea.</title>
        <authorList>
            <person name="Lee S.H."/>
            <person name="Kim J.-J."/>
        </authorList>
    </citation>
    <scope>NUCLEOTIDE SEQUENCE [LARGE SCALE GENOMIC DNA]</scope>
    <source>
        <strain evidence="1 2">GRR-S3-23</strain>
    </source>
</reference>
<keyword evidence="2" id="KW-1185">Reference proteome</keyword>
<proteinExistence type="predicted"/>
<protein>
    <recommendedName>
        <fullName evidence="3">Apea-like HEPN domain-containing protein</fullName>
    </recommendedName>
</protein>
<evidence type="ECO:0000313" key="2">
    <source>
        <dbReference type="Proteomes" id="UP001232001"/>
    </source>
</evidence>
<evidence type="ECO:0000313" key="1">
    <source>
        <dbReference type="EMBL" id="WGH76672.1"/>
    </source>
</evidence>
<accession>A0ABY8L5H8</accession>
<sequence length="91" mass="10761">MFQELKPIQVETLLETNKNETPINYYQCDSYVLRRDTTNSCYAIYVVKALIEILYQLRNVLFHGELVPNKGAQNVYKEAYLILKMILDKIR</sequence>
<gene>
    <name evidence="1" type="ORF">P8625_05810</name>
</gene>
<name>A0ABY8L5H8_9FLAO</name>
<organism evidence="1 2">
    <name type="scientific">Tenacibaculum tangerinum</name>
    <dbReference type="NCBI Taxonomy" id="3038772"/>
    <lineage>
        <taxon>Bacteria</taxon>
        <taxon>Pseudomonadati</taxon>
        <taxon>Bacteroidota</taxon>
        <taxon>Flavobacteriia</taxon>
        <taxon>Flavobacteriales</taxon>
        <taxon>Flavobacteriaceae</taxon>
        <taxon>Tenacibaculum</taxon>
    </lineage>
</organism>